<proteinExistence type="predicted"/>
<dbReference type="Proteomes" id="UP000622610">
    <property type="component" value="Unassembled WGS sequence"/>
</dbReference>
<dbReference type="RefSeq" id="WP_188368460.1">
    <property type="nucleotide sequence ID" value="NZ_BMDT01000014.1"/>
</dbReference>
<evidence type="ECO:0008006" key="4">
    <source>
        <dbReference type="Google" id="ProtNLM"/>
    </source>
</evidence>
<reference evidence="2" key="2">
    <citation type="submission" date="2020-09" db="EMBL/GenBank/DDBJ databases">
        <authorList>
            <person name="Sun Q."/>
            <person name="Sedlacek I."/>
        </authorList>
    </citation>
    <scope>NUCLEOTIDE SEQUENCE</scope>
    <source>
        <strain evidence="2">CCM 8433</strain>
    </source>
</reference>
<accession>A0A917N5A5</accession>
<evidence type="ECO:0000256" key="1">
    <source>
        <dbReference type="SAM" id="SignalP"/>
    </source>
</evidence>
<evidence type="ECO:0000313" key="3">
    <source>
        <dbReference type="Proteomes" id="UP000622610"/>
    </source>
</evidence>
<organism evidence="2 3">
    <name type="scientific">Enterococcus alcedinis</name>
    <dbReference type="NCBI Taxonomy" id="1274384"/>
    <lineage>
        <taxon>Bacteria</taxon>
        <taxon>Bacillati</taxon>
        <taxon>Bacillota</taxon>
        <taxon>Bacilli</taxon>
        <taxon>Lactobacillales</taxon>
        <taxon>Enterococcaceae</taxon>
        <taxon>Enterococcus</taxon>
    </lineage>
</organism>
<keyword evidence="3" id="KW-1185">Reference proteome</keyword>
<protein>
    <recommendedName>
        <fullName evidence="4">Lactococcin 972 family bacteriocin</fullName>
    </recommendedName>
</protein>
<comment type="caution">
    <text evidence="2">The sequence shown here is derived from an EMBL/GenBank/DDBJ whole genome shotgun (WGS) entry which is preliminary data.</text>
</comment>
<sequence length="104" mass="11584">MKKGKFALLLLVASMTVTTIAFAATYQHPGGRGWARNTENWHMLSYFGEAYAHSGGVTKITYTDSKGVVLGTRTAQGNADYKSITVYDSLNPFANKTEFYCYFY</sequence>
<dbReference type="AlphaFoldDB" id="A0A917N5A5"/>
<feature type="signal peptide" evidence="1">
    <location>
        <begin position="1"/>
        <end position="23"/>
    </location>
</feature>
<dbReference type="EMBL" id="BMDT01000014">
    <property type="protein sequence ID" value="GGI66633.1"/>
    <property type="molecule type" value="Genomic_DNA"/>
</dbReference>
<name>A0A917N5A5_9ENTE</name>
<gene>
    <name evidence="2" type="ORF">GCM10011482_22870</name>
</gene>
<feature type="chain" id="PRO_5038102020" description="Lactococcin 972 family bacteriocin" evidence="1">
    <location>
        <begin position="24"/>
        <end position="104"/>
    </location>
</feature>
<evidence type="ECO:0000313" key="2">
    <source>
        <dbReference type="EMBL" id="GGI66633.1"/>
    </source>
</evidence>
<reference evidence="2" key="1">
    <citation type="journal article" date="2014" name="Int. J. Syst. Evol. Microbiol.">
        <title>Complete genome sequence of Corynebacterium casei LMG S-19264T (=DSM 44701T), isolated from a smear-ripened cheese.</title>
        <authorList>
            <consortium name="US DOE Joint Genome Institute (JGI-PGF)"/>
            <person name="Walter F."/>
            <person name="Albersmeier A."/>
            <person name="Kalinowski J."/>
            <person name="Ruckert C."/>
        </authorList>
    </citation>
    <scope>NUCLEOTIDE SEQUENCE</scope>
    <source>
        <strain evidence="2">CCM 8433</strain>
    </source>
</reference>
<keyword evidence="1" id="KW-0732">Signal</keyword>